<evidence type="ECO:0000259" key="18">
    <source>
        <dbReference type="Pfam" id="PF00534"/>
    </source>
</evidence>
<sequence length="384" mass="41175">MGQQLSRVLLVTNDFPPRRGGIQSYLEALVTHLTGSGASGGHTLTVYAPKWKGAEDYDRDAVTGYEVVRHPGTLMLPEPTVALRMRRLITTHNVDTVWFGAAAPLALMSPLARAAGAQRIIASTHGHEVGWSMLPLARSALRRIGDNTDVVTYISSYTRRRFASAFGPQAALERVPPGVDTERFTPDEVARAELRARYRLGGRPVVLCLSRLVPRKGQDMLIRALPAIRERVPGTALVIVGGGPYRTSLHRLAQTFGVAEHVVFTGGVPGDELPAHHAMADVFAMPCRTRGAGLDVEGLGIVYLEASASGVPVVAGRSGGAPETVLDGETGVVVDGWDVGAITTAVGDLLADPRRAAAMGAAGRRWVVENWQWHMQAEKLARLL</sequence>
<comment type="catalytic activity">
    <reaction evidence="9">
        <text>a 1,2-diacyl-sn-glycero-3-phospho-[alpha-D-6-acyl-mannopyranosyl-(1&lt;-&gt;6)-D-myo-inositol] + GDP-alpha-D-mannose = a 2-O-(alpha-D-mannosyl)-6-O-(6-O-acyl-alpha-D-mannosyl)-1-phosphatidyl-1D-myo-inositol + GDP + H(+)</text>
        <dbReference type="Rhea" id="RHEA:52444"/>
        <dbReference type="ChEBI" id="CHEBI:15378"/>
        <dbReference type="ChEBI" id="CHEBI:57527"/>
        <dbReference type="ChEBI" id="CHEBI:58189"/>
        <dbReference type="ChEBI" id="CHEBI:88053"/>
        <dbReference type="ChEBI" id="CHEBI:136625"/>
        <dbReference type="EC" id="2.4.1.346"/>
    </reaction>
</comment>
<keyword evidence="8" id="KW-1208">Phospholipid metabolism</keyword>
<comment type="pathway">
    <text evidence="11">Phospholipid metabolism; phosphatidylinositol metabolism.</text>
</comment>
<evidence type="ECO:0000256" key="9">
    <source>
        <dbReference type="ARBA" id="ARBA00051960"/>
    </source>
</evidence>
<evidence type="ECO:0000259" key="19">
    <source>
        <dbReference type="Pfam" id="PF13439"/>
    </source>
</evidence>
<organism evidence="20 21">
    <name type="scientific">Mycolicibacterium hippocampi</name>
    <dbReference type="NCBI Taxonomy" id="659824"/>
    <lineage>
        <taxon>Bacteria</taxon>
        <taxon>Bacillati</taxon>
        <taxon>Actinomycetota</taxon>
        <taxon>Actinomycetes</taxon>
        <taxon>Mycobacteriales</taxon>
        <taxon>Mycobacteriaceae</taxon>
        <taxon>Mycolicibacterium</taxon>
    </lineage>
</organism>
<dbReference type="AlphaFoldDB" id="A0A850PUN1"/>
<keyword evidence="6" id="KW-0443">Lipid metabolism</keyword>
<comment type="catalytic activity">
    <reaction evidence="10">
        <text>a 1,2-diacyl-sn-glycero-3-phospho-[alpha-D-mannopyranosyl-(1&lt;-&gt;6)-D-myo-inositol] + GDP-alpha-D-mannose = a 2,6-O-bis(alpha-D-mannopyranosyl)-1-phosphatidyl-1D-myo-inositol + GDP + H(+)</text>
        <dbReference type="Rhea" id="RHEA:52440"/>
        <dbReference type="ChEBI" id="CHEBI:15378"/>
        <dbReference type="ChEBI" id="CHEBI:57527"/>
        <dbReference type="ChEBI" id="CHEBI:58189"/>
        <dbReference type="ChEBI" id="CHEBI:87673"/>
        <dbReference type="ChEBI" id="CHEBI:136624"/>
        <dbReference type="EC" id="2.4.1.346"/>
    </reaction>
</comment>
<reference evidence="20 21" key="1">
    <citation type="submission" date="2020-05" db="EMBL/GenBank/DDBJ databases">
        <title>Draft genome sequence of Mycobacterium hippocampi DL, isolated from European seabass, Dicentrarchus labrax, reared in fish farms.</title>
        <authorList>
            <person name="Stathopoulou P."/>
            <person name="Asimakis E."/>
            <person name="Tzokas K."/>
            <person name="Batargias C."/>
            <person name="Tsiamis G."/>
        </authorList>
    </citation>
    <scope>NUCLEOTIDE SEQUENCE [LARGE SCALE GENOMIC DNA]</scope>
    <source>
        <strain evidence="20 21">DL</strain>
    </source>
</reference>
<evidence type="ECO:0000313" key="20">
    <source>
        <dbReference type="EMBL" id="NVN51770.1"/>
    </source>
</evidence>
<dbReference type="GO" id="GO:0009247">
    <property type="term" value="P:glycolipid biosynthetic process"/>
    <property type="evidence" value="ECO:0007669"/>
    <property type="project" value="UniProtKB-ARBA"/>
</dbReference>
<dbReference type="CDD" id="cd03801">
    <property type="entry name" value="GT4_PimA-like"/>
    <property type="match status" value="1"/>
</dbReference>
<dbReference type="InterPro" id="IPR050194">
    <property type="entry name" value="Glycosyltransferase_grp1"/>
</dbReference>
<evidence type="ECO:0000256" key="15">
    <source>
        <dbReference type="ARBA" id="ARBA00076875"/>
    </source>
</evidence>
<dbReference type="PANTHER" id="PTHR45947">
    <property type="entry name" value="SULFOQUINOVOSYL TRANSFERASE SQD2"/>
    <property type="match status" value="1"/>
</dbReference>
<evidence type="ECO:0000256" key="13">
    <source>
        <dbReference type="ARBA" id="ARBA00068536"/>
    </source>
</evidence>
<evidence type="ECO:0000256" key="4">
    <source>
        <dbReference type="ARBA" id="ARBA00022676"/>
    </source>
</evidence>
<feature type="domain" description="Glycosyltransferase subfamily 4-like N-terminal" evidence="19">
    <location>
        <begin position="20"/>
        <end position="183"/>
    </location>
</feature>
<proteinExistence type="inferred from homology"/>
<dbReference type="EC" id="2.4.1.346" evidence="12"/>
<dbReference type="Pfam" id="PF13439">
    <property type="entry name" value="Glyco_transf_4"/>
    <property type="match status" value="1"/>
</dbReference>
<evidence type="ECO:0000313" key="21">
    <source>
        <dbReference type="Proteomes" id="UP000570517"/>
    </source>
</evidence>
<dbReference type="Gene3D" id="3.40.50.2000">
    <property type="entry name" value="Glycogen Phosphorylase B"/>
    <property type="match status" value="2"/>
</dbReference>
<keyword evidence="5 20" id="KW-0808">Transferase</keyword>
<accession>A0A850PUN1</accession>
<dbReference type="FunFam" id="3.40.50.2000:FF:000069">
    <property type="entry name" value="Alpha-(1-6)-phosphatidylinositol monomannoside mannosyltransferase"/>
    <property type="match status" value="1"/>
</dbReference>
<dbReference type="EMBL" id="JABFYL010000039">
    <property type="protein sequence ID" value="NVN51770.1"/>
    <property type="molecule type" value="Genomic_DNA"/>
</dbReference>
<dbReference type="GO" id="GO:0016020">
    <property type="term" value="C:membrane"/>
    <property type="evidence" value="ECO:0007669"/>
    <property type="project" value="GOC"/>
</dbReference>
<evidence type="ECO:0000256" key="6">
    <source>
        <dbReference type="ARBA" id="ARBA00023098"/>
    </source>
</evidence>
<keyword evidence="7" id="KW-0594">Phospholipid biosynthesis</keyword>
<evidence type="ECO:0000256" key="16">
    <source>
        <dbReference type="ARBA" id="ARBA00077842"/>
    </source>
</evidence>
<comment type="caution">
    <text evidence="20">The sequence shown here is derived from an EMBL/GenBank/DDBJ whole genome shotgun (WGS) entry which is preliminary data.</text>
</comment>
<evidence type="ECO:0000256" key="12">
    <source>
        <dbReference type="ARBA" id="ARBA00066957"/>
    </source>
</evidence>
<evidence type="ECO:0000256" key="5">
    <source>
        <dbReference type="ARBA" id="ARBA00022679"/>
    </source>
</evidence>
<dbReference type="Proteomes" id="UP000570517">
    <property type="component" value="Unassembled WGS sequence"/>
</dbReference>
<evidence type="ECO:0000256" key="10">
    <source>
        <dbReference type="ARBA" id="ARBA00052876"/>
    </source>
</evidence>
<protein>
    <recommendedName>
        <fullName evidence="13">GDP-mannose-dependent alpha-(1-6)-phosphatidylinositol monomannoside mannosyltransferase</fullName>
        <ecNumber evidence="12">2.4.1.346</ecNumber>
    </recommendedName>
    <alternativeName>
        <fullName evidence="14">Alpha-D-mannose-alpha-(1-6)-phosphatidylmyo-inositol-mannosyltransferase</fullName>
    </alternativeName>
    <alternativeName>
        <fullName evidence="17">Alpha-mannosyltransferase</fullName>
    </alternativeName>
    <alternativeName>
        <fullName evidence="16">Guanosine diphosphomannose-phosphatidyl-inositol alpha-mannosyltransferase</fullName>
    </alternativeName>
    <alternativeName>
        <fullName evidence="15">Phosphatidylinositol alpha-mannosyltransferase</fullName>
    </alternativeName>
</protein>
<dbReference type="GO" id="GO:0033164">
    <property type="term" value="F:initiation-specific glycolipid 1,6-alpha-mannosyltransferase activity"/>
    <property type="evidence" value="ECO:0007669"/>
    <property type="project" value="UniProtKB-ARBA"/>
</dbReference>
<evidence type="ECO:0000256" key="17">
    <source>
        <dbReference type="ARBA" id="ARBA00079381"/>
    </source>
</evidence>
<dbReference type="SUPFAM" id="SSF53756">
    <property type="entry name" value="UDP-Glycosyltransferase/glycogen phosphorylase"/>
    <property type="match status" value="1"/>
</dbReference>
<dbReference type="Pfam" id="PF00534">
    <property type="entry name" value="Glycos_transf_1"/>
    <property type="match status" value="1"/>
</dbReference>
<dbReference type="InterPro" id="IPR001296">
    <property type="entry name" value="Glyco_trans_1"/>
</dbReference>
<dbReference type="InterPro" id="IPR028098">
    <property type="entry name" value="Glyco_trans_4-like_N"/>
</dbReference>
<keyword evidence="21" id="KW-1185">Reference proteome</keyword>
<dbReference type="FunFam" id="3.40.50.2000:FF:000115">
    <property type="entry name" value="Alpha-(1-6)-phosphatidylinositol monomannoside mannosyltransferase"/>
    <property type="match status" value="1"/>
</dbReference>
<evidence type="ECO:0000256" key="1">
    <source>
        <dbReference type="ARBA" id="ARBA00005189"/>
    </source>
</evidence>
<dbReference type="PANTHER" id="PTHR45947:SF3">
    <property type="entry name" value="SULFOQUINOVOSYL TRANSFERASE SQD2"/>
    <property type="match status" value="1"/>
</dbReference>
<evidence type="ECO:0000256" key="7">
    <source>
        <dbReference type="ARBA" id="ARBA00023209"/>
    </source>
</evidence>
<keyword evidence="4 20" id="KW-0328">Glycosyltransferase</keyword>
<comment type="pathway">
    <text evidence="1">Lipid metabolism.</text>
</comment>
<evidence type="ECO:0000256" key="3">
    <source>
        <dbReference type="ARBA" id="ARBA00022516"/>
    </source>
</evidence>
<dbReference type="GO" id="GO:0043750">
    <property type="term" value="F:phosphatidylinositol alpha-mannosyltransferase activity"/>
    <property type="evidence" value="ECO:0007669"/>
    <property type="project" value="UniProtKB-ARBA"/>
</dbReference>
<name>A0A850PUN1_9MYCO</name>
<evidence type="ECO:0000256" key="14">
    <source>
        <dbReference type="ARBA" id="ARBA00075163"/>
    </source>
</evidence>
<comment type="similarity">
    <text evidence="2">Belongs to the glycosyltransferase group 1 family. Glycosyltransferase 4 subfamily.</text>
</comment>
<keyword evidence="3" id="KW-0444">Lipid biosynthesis</keyword>
<dbReference type="GO" id="GO:0008654">
    <property type="term" value="P:phospholipid biosynthetic process"/>
    <property type="evidence" value="ECO:0007669"/>
    <property type="project" value="UniProtKB-KW"/>
</dbReference>
<feature type="domain" description="Glycosyl transferase family 1" evidence="18">
    <location>
        <begin position="193"/>
        <end position="366"/>
    </location>
</feature>
<evidence type="ECO:0000256" key="2">
    <source>
        <dbReference type="ARBA" id="ARBA00009481"/>
    </source>
</evidence>
<evidence type="ECO:0000256" key="8">
    <source>
        <dbReference type="ARBA" id="ARBA00023264"/>
    </source>
</evidence>
<gene>
    <name evidence="20" type="ORF">HLY00_1758</name>
</gene>
<evidence type="ECO:0000256" key="11">
    <source>
        <dbReference type="ARBA" id="ARBA00060651"/>
    </source>
</evidence>